<sequence length="205" mass="21486">MAAREASETASAPRTLVHCLRPWLAKVTKQIPACWAGAQAKALGVGRERPMAPLAPGISGTRTAKCRTARRPREAAKGKSEALEVGVYGVQSRVHQQQQQEALKPLRTRFELEAVSGSAPQHGTQRPLIRCRAASASLEQSGRRSIGPSLAGDADAWEATQKPITKLLASPIVAKFVDGGCLDADGGAGEANSSHAGSIGRHGSI</sequence>
<evidence type="ECO:0000313" key="2">
    <source>
        <dbReference type="EMBL" id="EHK40674.1"/>
    </source>
</evidence>
<dbReference type="KEGG" id="tatv:25779359"/>
<feature type="compositionally biased region" description="Basic and acidic residues" evidence="1">
    <location>
        <begin position="71"/>
        <end position="80"/>
    </location>
</feature>
<dbReference type="AlphaFoldDB" id="G9P6U9"/>
<protein>
    <submittedName>
        <fullName evidence="2">Uncharacterized protein</fullName>
    </submittedName>
</protein>
<reference evidence="2 3" key="1">
    <citation type="journal article" date="2011" name="Genome Biol.">
        <title>Comparative genome sequence analysis underscores mycoparasitism as the ancestral life style of Trichoderma.</title>
        <authorList>
            <person name="Kubicek C.P."/>
            <person name="Herrera-Estrella A."/>
            <person name="Seidl-Seiboth V."/>
            <person name="Martinez D.A."/>
            <person name="Druzhinina I.S."/>
            <person name="Thon M."/>
            <person name="Zeilinger S."/>
            <person name="Casas-Flores S."/>
            <person name="Horwitz B.A."/>
            <person name="Mukherjee P.K."/>
            <person name="Mukherjee M."/>
            <person name="Kredics L."/>
            <person name="Alcaraz L.D."/>
            <person name="Aerts A."/>
            <person name="Antal Z."/>
            <person name="Atanasova L."/>
            <person name="Cervantes-Badillo M.G."/>
            <person name="Challacombe J."/>
            <person name="Chertkov O."/>
            <person name="McCluskey K."/>
            <person name="Coulpier F."/>
            <person name="Deshpande N."/>
            <person name="von Doehren H."/>
            <person name="Ebbole D.J."/>
            <person name="Esquivel-Naranjo E.U."/>
            <person name="Fekete E."/>
            <person name="Flipphi M."/>
            <person name="Glaser F."/>
            <person name="Gomez-Rodriguez E.Y."/>
            <person name="Gruber S."/>
            <person name="Han C."/>
            <person name="Henrissat B."/>
            <person name="Hermosa R."/>
            <person name="Hernandez-Onate M."/>
            <person name="Karaffa L."/>
            <person name="Kosti I."/>
            <person name="Le Crom S."/>
            <person name="Lindquist E."/>
            <person name="Lucas S."/>
            <person name="Luebeck M."/>
            <person name="Luebeck P.S."/>
            <person name="Margeot A."/>
            <person name="Metz B."/>
            <person name="Misra M."/>
            <person name="Nevalainen H."/>
            <person name="Omann M."/>
            <person name="Packer N."/>
            <person name="Perrone G."/>
            <person name="Uresti-Rivera E.E."/>
            <person name="Salamov A."/>
            <person name="Schmoll M."/>
            <person name="Seiboth B."/>
            <person name="Shapiro H."/>
            <person name="Sukno S."/>
            <person name="Tamayo-Ramos J.A."/>
            <person name="Tisch D."/>
            <person name="Wiest A."/>
            <person name="Wilkinson H.H."/>
            <person name="Zhang M."/>
            <person name="Coutinho P.M."/>
            <person name="Kenerley C.M."/>
            <person name="Monte E."/>
            <person name="Baker S.E."/>
            <person name="Grigoriev I.V."/>
        </authorList>
    </citation>
    <scope>NUCLEOTIDE SEQUENCE [LARGE SCALE GENOMIC DNA]</scope>
    <source>
        <strain evidence="3">ATCC 20476 / IMI 206040</strain>
    </source>
</reference>
<keyword evidence="3" id="KW-1185">Reference proteome</keyword>
<name>G9P6U9_HYPAI</name>
<dbReference type="OrthoDB" id="10587530at2759"/>
<feature type="region of interest" description="Disordered" evidence="1">
    <location>
        <begin position="53"/>
        <end position="80"/>
    </location>
</feature>
<dbReference type="GeneID" id="25779359"/>
<evidence type="ECO:0000313" key="3">
    <source>
        <dbReference type="Proteomes" id="UP000005426"/>
    </source>
</evidence>
<accession>G9P6U9</accession>
<proteinExistence type="predicted"/>
<organism evidence="2 3">
    <name type="scientific">Hypocrea atroviridis (strain ATCC 20476 / IMI 206040)</name>
    <name type="common">Trichoderma atroviride</name>
    <dbReference type="NCBI Taxonomy" id="452589"/>
    <lineage>
        <taxon>Eukaryota</taxon>
        <taxon>Fungi</taxon>
        <taxon>Dikarya</taxon>
        <taxon>Ascomycota</taxon>
        <taxon>Pezizomycotina</taxon>
        <taxon>Sordariomycetes</taxon>
        <taxon>Hypocreomycetidae</taxon>
        <taxon>Hypocreales</taxon>
        <taxon>Hypocreaceae</taxon>
        <taxon>Trichoderma</taxon>
    </lineage>
</organism>
<dbReference type="EMBL" id="ABDG02000027">
    <property type="protein sequence ID" value="EHK40674.1"/>
    <property type="molecule type" value="Genomic_DNA"/>
</dbReference>
<gene>
    <name evidence="2" type="ORF">TRIATDRAFT_277087</name>
</gene>
<comment type="caution">
    <text evidence="2">The sequence shown here is derived from an EMBL/GenBank/DDBJ whole genome shotgun (WGS) entry which is preliminary data.</text>
</comment>
<dbReference type="Proteomes" id="UP000005426">
    <property type="component" value="Unassembled WGS sequence"/>
</dbReference>
<dbReference type="HOGENOM" id="CLU_1337662_0_0_1"/>
<evidence type="ECO:0000256" key="1">
    <source>
        <dbReference type="SAM" id="MobiDB-lite"/>
    </source>
</evidence>